<accession>A0ABR4C1P0</accession>
<name>A0ABR4C1P0_9HELO</name>
<keyword evidence="1" id="KW-0812">Transmembrane</keyword>
<feature type="transmembrane region" description="Helical" evidence="1">
    <location>
        <begin position="266"/>
        <end position="289"/>
    </location>
</feature>
<organism evidence="2 3">
    <name type="scientific">Oculimacula yallundae</name>
    <dbReference type="NCBI Taxonomy" id="86028"/>
    <lineage>
        <taxon>Eukaryota</taxon>
        <taxon>Fungi</taxon>
        <taxon>Dikarya</taxon>
        <taxon>Ascomycota</taxon>
        <taxon>Pezizomycotina</taxon>
        <taxon>Leotiomycetes</taxon>
        <taxon>Helotiales</taxon>
        <taxon>Ploettnerulaceae</taxon>
        <taxon>Oculimacula</taxon>
    </lineage>
</organism>
<evidence type="ECO:0000313" key="3">
    <source>
        <dbReference type="Proteomes" id="UP001595075"/>
    </source>
</evidence>
<dbReference type="EMBL" id="JAZHXI010000015">
    <property type="protein sequence ID" value="KAL2063828.1"/>
    <property type="molecule type" value="Genomic_DNA"/>
</dbReference>
<keyword evidence="1" id="KW-1133">Transmembrane helix</keyword>
<evidence type="ECO:0000256" key="1">
    <source>
        <dbReference type="SAM" id="Phobius"/>
    </source>
</evidence>
<keyword evidence="3" id="KW-1185">Reference proteome</keyword>
<dbReference type="Proteomes" id="UP001595075">
    <property type="component" value="Unassembled WGS sequence"/>
</dbReference>
<sequence>MSSHLSSGFAQRLHRMFTRFPVNDTRYLTAIFFLLGAIFFTINGLLYVFAYTEPKLFYRPLSLPATSCIGDFLFILGCTSAIFEAMNTEKRALANGVVVELDLEIAQETALKAEPEAGSTELVKSLAFLEERVSTPAVAHSQNVLIGDPSFTWIPSRRNFRDIAFIASVIWFIGIIFFTIATIAYIPGVANLGNLDTYYYLALLPTFLGGLFFLVAAFINMLLSQKKWYVPAVTKLDWHVGFWNSIGSLGFALGGCLWYVGESAYFAAVLASFWGAWGWVIGSVLRWYVVMGSY</sequence>
<comment type="caution">
    <text evidence="2">The sequence shown here is derived from an EMBL/GenBank/DDBJ whole genome shotgun (WGS) entry which is preliminary data.</text>
</comment>
<reference evidence="2 3" key="1">
    <citation type="journal article" date="2024" name="Commun. Biol.">
        <title>Comparative genomic analysis of thermophilic fungi reveals convergent evolutionary adaptations and gene losses.</title>
        <authorList>
            <person name="Steindorff A.S."/>
            <person name="Aguilar-Pontes M.V."/>
            <person name="Robinson A.J."/>
            <person name="Andreopoulos B."/>
            <person name="LaButti K."/>
            <person name="Kuo A."/>
            <person name="Mondo S."/>
            <person name="Riley R."/>
            <person name="Otillar R."/>
            <person name="Haridas S."/>
            <person name="Lipzen A."/>
            <person name="Grimwood J."/>
            <person name="Schmutz J."/>
            <person name="Clum A."/>
            <person name="Reid I.D."/>
            <person name="Moisan M.C."/>
            <person name="Butler G."/>
            <person name="Nguyen T.T.M."/>
            <person name="Dewar K."/>
            <person name="Conant G."/>
            <person name="Drula E."/>
            <person name="Henrissat B."/>
            <person name="Hansel C."/>
            <person name="Singer S."/>
            <person name="Hutchinson M.I."/>
            <person name="de Vries R.P."/>
            <person name="Natvig D.O."/>
            <person name="Powell A.J."/>
            <person name="Tsang A."/>
            <person name="Grigoriev I.V."/>
        </authorList>
    </citation>
    <scope>NUCLEOTIDE SEQUENCE [LARGE SCALE GENOMIC DNA]</scope>
    <source>
        <strain evidence="2 3">CBS 494.80</strain>
    </source>
</reference>
<feature type="transmembrane region" description="Helical" evidence="1">
    <location>
        <begin position="198"/>
        <end position="219"/>
    </location>
</feature>
<protein>
    <recommendedName>
        <fullName evidence="4">Integral membrane protein</fullName>
    </recommendedName>
</protein>
<proteinExistence type="predicted"/>
<gene>
    <name evidence="2" type="ORF">VTL71DRAFT_5633</name>
</gene>
<feature type="transmembrane region" description="Helical" evidence="1">
    <location>
        <begin position="163"/>
        <end position="186"/>
    </location>
</feature>
<keyword evidence="1" id="KW-0472">Membrane</keyword>
<feature type="transmembrane region" description="Helical" evidence="1">
    <location>
        <begin position="240"/>
        <end position="260"/>
    </location>
</feature>
<evidence type="ECO:0000313" key="2">
    <source>
        <dbReference type="EMBL" id="KAL2063828.1"/>
    </source>
</evidence>
<feature type="transmembrane region" description="Helical" evidence="1">
    <location>
        <begin position="27"/>
        <end position="49"/>
    </location>
</feature>
<evidence type="ECO:0008006" key="4">
    <source>
        <dbReference type="Google" id="ProtNLM"/>
    </source>
</evidence>
<feature type="transmembrane region" description="Helical" evidence="1">
    <location>
        <begin position="61"/>
        <end position="83"/>
    </location>
</feature>